<protein>
    <recommendedName>
        <fullName evidence="4">Large exoprotein</fullName>
    </recommendedName>
</protein>
<accession>A0A1G6NK74</accession>
<keyword evidence="1" id="KW-0812">Transmembrane</keyword>
<dbReference type="AlphaFoldDB" id="A0A1G6NK74"/>
<keyword evidence="1" id="KW-1133">Transmembrane helix</keyword>
<dbReference type="RefSeq" id="WP_058232892.1">
    <property type="nucleotide sequence ID" value="NZ_FMYG01000006.1"/>
</dbReference>
<gene>
    <name evidence="2" type="ORF">SAMN05216418_2741</name>
</gene>
<evidence type="ECO:0008006" key="4">
    <source>
        <dbReference type="Google" id="ProtNLM"/>
    </source>
</evidence>
<dbReference type="Proteomes" id="UP000183203">
    <property type="component" value="Unassembled WGS sequence"/>
</dbReference>
<dbReference type="EMBL" id="FMYG01000006">
    <property type="protein sequence ID" value="SDC67555.1"/>
    <property type="molecule type" value="Genomic_DNA"/>
</dbReference>
<evidence type="ECO:0000256" key="1">
    <source>
        <dbReference type="SAM" id="Phobius"/>
    </source>
</evidence>
<reference evidence="2 3" key="1">
    <citation type="submission" date="2016-09" db="EMBL/GenBank/DDBJ databases">
        <authorList>
            <person name="Capua I."/>
            <person name="De Benedictis P."/>
            <person name="Joannis T."/>
            <person name="Lombin L.H."/>
            <person name="Cattoli G."/>
        </authorList>
    </citation>
    <scope>NUCLEOTIDE SEQUENCE [LARGE SCALE GENOMIC DNA]</scope>
    <source>
        <strain evidence="2 3">NIO-1002</strain>
    </source>
</reference>
<feature type="transmembrane region" description="Helical" evidence="1">
    <location>
        <begin position="188"/>
        <end position="206"/>
    </location>
</feature>
<keyword evidence="1" id="KW-0472">Membrane</keyword>
<sequence length="362" mass="38545">MGGQVLGGGVIVFVAVALWLVYLLPSWQSRHRFTSAERNAVRLNQALRVLAETAEIPREVQLELTARTAHQQQKLARQIQAKKTKTELAAAKARLEVARLESARDRDLVREQRAAAVQVARAERAAAVELARAERAAAVEVARAERAAALEKTHAEKIAAVERAHAERAAVAVRPEARRAQARRRFRLALATSGIVGLAAIIAGVVPAVGGAAPVLIVSGAVVVVASLVALRRLAVVASRGAKAPVEAVVVRASSPELQDVALVPTPRPTWTPRELPRPLVASAGSRAAAVVDEQIAREALRAAAREEAAREIAAEQAPTPIESVRPVAAAAPSPYAAMGYVDDTEIEDHVRRLLERRASGQ</sequence>
<organism evidence="2 3">
    <name type="scientific">Microbacterium enclense</name>
    <dbReference type="NCBI Taxonomy" id="993073"/>
    <lineage>
        <taxon>Bacteria</taxon>
        <taxon>Bacillati</taxon>
        <taxon>Actinomycetota</taxon>
        <taxon>Actinomycetes</taxon>
        <taxon>Micrococcales</taxon>
        <taxon>Microbacteriaceae</taxon>
        <taxon>Microbacterium</taxon>
    </lineage>
</organism>
<evidence type="ECO:0000313" key="2">
    <source>
        <dbReference type="EMBL" id="SDC67555.1"/>
    </source>
</evidence>
<proteinExistence type="predicted"/>
<evidence type="ECO:0000313" key="3">
    <source>
        <dbReference type="Proteomes" id="UP000183203"/>
    </source>
</evidence>
<feature type="transmembrane region" description="Helical" evidence="1">
    <location>
        <begin position="212"/>
        <end position="231"/>
    </location>
</feature>
<feature type="transmembrane region" description="Helical" evidence="1">
    <location>
        <begin position="6"/>
        <end position="24"/>
    </location>
</feature>
<name>A0A1G6NK74_9MICO</name>
<dbReference type="STRING" id="993073.AS029_12315"/>